<sequence length="352" mass="37726">MSRSPHLYHDLLDLAAAIRADGSSSRFVSITADGGRLHCAVTSGSNRPPDAAPDPFRARHPLHGAALMEAAAAFARELVIRRFGAFQELGGKGLVTIDASGAVRLDLETRTGLTLHEPFDLDRLRKAAISHPVNRTLCLASAFSDDVRFPRWHDTTPVRSRSGGPDAQARVQDVWMEAAKRIDAEAGPDQPGIAEAAKLLVIRFRPERLSSDTLADMIRTRLYPDMLAPIRPDGPIPERPEGLGSAPAWLPLDPLEAERLHIALEGASDPVLANVLAKLRSCLADVSADAAFRAAAVEKYAGRLTDGDLDFQPDGMVSKGDEGAYVMAFLWVSNAEAGLEAPEGDQDAAPAP</sequence>
<reference evidence="1 2" key="1">
    <citation type="submission" date="2018-04" db="EMBL/GenBank/DDBJ databases">
        <title>Genomic Encyclopedia of Archaeal and Bacterial Type Strains, Phase II (KMG-II): from individual species to whole genera.</title>
        <authorList>
            <person name="Goeker M."/>
        </authorList>
    </citation>
    <scope>NUCLEOTIDE SEQUENCE [LARGE SCALE GENOMIC DNA]</scope>
    <source>
        <strain evidence="1 2">DSM 21823</strain>
    </source>
</reference>
<keyword evidence="2" id="KW-1185">Reference proteome</keyword>
<evidence type="ECO:0000313" key="2">
    <source>
        <dbReference type="Proteomes" id="UP000244224"/>
    </source>
</evidence>
<name>A0A2T6B8B8_9RHOB</name>
<gene>
    <name evidence="1" type="ORF">C8N34_10281</name>
</gene>
<accession>A0A2T6B8B8</accession>
<comment type="caution">
    <text evidence="1">The sequence shown here is derived from an EMBL/GenBank/DDBJ whole genome shotgun (WGS) entry which is preliminary data.</text>
</comment>
<proteinExistence type="predicted"/>
<dbReference type="RefSeq" id="WP_108127639.1">
    <property type="nucleotide sequence ID" value="NZ_QBKP01000002.1"/>
</dbReference>
<evidence type="ECO:0000313" key="1">
    <source>
        <dbReference type="EMBL" id="PTX52303.1"/>
    </source>
</evidence>
<dbReference type="AlphaFoldDB" id="A0A2T6B8B8"/>
<dbReference type="EMBL" id="QBKP01000002">
    <property type="protein sequence ID" value="PTX52303.1"/>
    <property type="molecule type" value="Genomic_DNA"/>
</dbReference>
<dbReference type="Proteomes" id="UP000244224">
    <property type="component" value="Unassembled WGS sequence"/>
</dbReference>
<dbReference type="OrthoDB" id="8389104at2"/>
<protein>
    <submittedName>
        <fullName evidence="1">Uncharacterized protein</fullName>
    </submittedName>
</protein>
<organism evidence="1 2">
    <name type="scientific">Gemmobacter caeni</name>
    <dbReference type="NCBI Taxonomy" id="589035"/>
    <lineage>
        <taxon>Bacteria</taxon>
        <taxon>Pseudomonadati</taxon>
        <taxon>Pseudomonadota</taxon>
        <taxon>Alphaproteobacteria</taxon>
        <taxon>Rhodobacterales</taxon>
        <taxon>Paracoccaceae</taxon>
        <taxon>Gemmobacter</taxon>
    </lineage>
</organism>